<proteinExistence type="predicted"/>
<organism evidence="3 4">
    <name type="scientific">Roseateles subflavus</name>
    <dbReference type="NCBI Taxonomy" id="3053353"/>
    <lineage>
        <taxon>Bacteria</taxon>
        <taxon>Pseudomonadati</taxon>
        <taxon>Pseudomonadota</taxon>
        <taxon>Betaproteobacteria</taxon>
        <taxon>Burkholderiales</taxon>
        <taxon>Sphaerotilaceae</taxon>
        <taxon>Roseateles</taxon>
    </lineage>
</organism>
<dbReference type="GO" id="GO:0016853">
    <property type="term" value="F:isomerase activity"/>
    <property type="evidence" value="ECO:0007669"/>
    <property type="project" value="UniProtKB-KW"/>
</dbReference>
<reference evidence="3 4" key="1">
    <citation type="submission" date="2023-06" db="EMBL/GenBank/DDBJ databases">
        <title>Pelomonas sp. APW6 16S ribosomal RNA gene genome sequencing and assembly.</title>
        <authorList>
            <person name="Woo H."/>
        </authorList>
    </citation>
    <scope>NUCLEOTIDE SEQUENCE [LARGE SCALE GENOMIC DNA]</scope>
    <source>
        <strain evidence="3 4">APW6</strain>
    </source>
</reference>
<evidence type="ECO:0000313" key="3">
    <source>
        <dbReference type="EMBL" id="MDL5034288.1"/>
    </source>
</evidence>
<dbReference type="RefSeq" id="WP_285984364.1">
    <property type="nucleotide sequence ID" value="NZ_JASVDS010000008.1"/>
</dbReference>
<keyword evidence="4" id="KW-1185">Reference proteome</keyword>
<dbReference type="Gene3D" id="2.70.20.10">
    <property type="entry name" value="Topoisomerase I, domain 3"/>
    <property type="match status" value="1"/>
</dbReference>
<sequence length="171" mass="19037">MSQVRSSPLSGYTVGQVIRAAGARVEAKVTQPPDRYTQDTLLDDMVSAYKFARTPQDREVLKQVDGLGTSRTRVPMIESLIARGLLQSVKKGKKHELRSSDFARHVITLVPETLTDVAMTAKWEIAFGLIEEGKVDWRRVVDHNYQFVDQVVAQAKQQVGNCKAVVPGTKK</sequence>
<dbReference type="InterPro" id="IPR000380">
    <property type="entry name" value="Topo_IA"/>
</dbReference>
<dbReference type="PANTHER" id="PTHR11390:SF21">
    <property type="entry name" value="DNA TOPOISOMERASE 3-ALPHA"/>
    <property type="match status" value="1"/>
</dbReference>
<dbReference type="EMBL" id="JASVDS010000008">
    <property type="protein sequence ID" value="MDL5034288.1"/>
    <property type="molecule type" value="Genomic_DNA"/>
</dbReference>
<feature type="domain" description="Topo IA-type catalytic" evidence="2">
    <location>
        <begin position="1"/>
        <end position="152"/>
    </location>
</feature>
<evidence type="ECO:0000256" key="1">
    <source>
        <dbReference type="ARBA" id="ARBA00023235"/>
    </source>
</evidence>
<evidence type="ECO:0000259" key="2">
    <source>
        <dbReference type="PROSITE" id="PS52039"/>
    </source>
</evidence>
<dbReference type="EC" id="5.6.2.-" evidence="3"/>
<dbReference type="InterPro" id="IPR023405">
    <property type="entry name" value="Topo_IA_core_domain"/>
</dbReference>
<dbReference type="Proteomes" id="UP001238603">
    <property type="component" value="Unassembled WGS sequence"/>
</dbReference>
<gene>
    <name evidence="3" type="ORF">QRD43_20470</name>
</gene>
<comment type="caution">
    <text evidence="3">The sequence shown here is derived from an EMBL/GenBank/DDBJ whole genome shotgun (WGS) entry which is preliminary data.</text>
</comment>
<dbReference type="InterPro" id="IPR013825">
    <property type="entry name" value="Topo_IA_cen_sub2"/>
</dbReference>
<dbReference type="Pfam" id="PF01131">
    <property type="entry name" value="Topoisom_bac"/>
    <property type="match status" value="1"/>
</dbReference>
<dbReference type="Gene3D" id="1.10.460.10">
    <property type="entry name" value="Topoisomerase I, domain 2"/>
    <property type="match status" value="1"/>
</dbReference>
<dbReference type="SUPFAM" id="SSF56712">
    <property type="entry name" value="Prokaryotic type I DNA topoisomerase"/>
    <property type="match status" value="1"/>
</dbReference>
<name>A0ABT7LN35_9BURK</name>
<dbReference type="PANTHER" id="PTHR11390">
    <property type="entry name" value="PROKARYOTIC DNA TOPOISOMERASE"/>
    <property type="match status" value="1"/>
</dbReference>
<dbReference type="PROSITE" id="PS52039">
    <property type="entry name" value="TOPO_IA_2"/>
    <property type="match status" value="1"/>
</dbReference>
<protein>
    <submittedName>
        <fullName evidence="3">DNA topoisomerase</fullName>
        <ecNumber evidence="3">5.6.2.-</ecNumber>
    </submittedName>
</protein>
<evidence type="ECO:0000313" key="4">
    <source>
        <dbReference type="Proteomes" id="UP001238603"/>
    </source>
</evidence>
<accession>A0ABT7LN35</accession>
<dbReference type="InterPro" id="IPR013497">
    <property type="entry name" value="Topo_IA_cen"/>
</dbReference>
<dbReference type="InterPro" id="IPR013824">
    <property type="entry name" value="Topo_IA_cen_sub1"/>
</dbReference>
<keyword evidence="1 3" id="KW-0413">Isomerase</keyword>